<keyword evidence="5 7" id="KW-0408">Iron</keyword>
<dbReference type="Gene3D" id="1.10.630.10">
    <property type="entry name" value="Cytochrome P450"/>
    <property type="match status" value="1"/>
</dbReference>
<dbReference type="GO" id="GO:0020037">
    <property type="term" value="F:heme binding"/>
    <property type="evidence" value="ECO:0007669"/>
    <property type="project" value="InterPro"/>
</dbReference>
<protein>
    <submittedName>
        <fullName evidence="8">Cytochrome P450</fullName>
    </submittedName>
</protein>
<evidence type="ECO:0000256" key="1">
    <source>
        <dbReference type="ARBA" id="ARBA00010617"/>
    </source>
</evidence>
<feature type="non-terminal residue" evidence="8">
    <location>
        <position position="477"/>
    </location>
</feature>
<evidence type="ECO:0000256" key="2">
    <source>
        <dbReference type="ARBA" id="ARBA00022617"/>
    </source>
</evidence>
<sequence length="477" mass="52249">MMSGDQTPQLPLGGFSTLSTLSQSLSFHSSPESFISSRARDAAPGLSGEASPSWIVRARILNRDVAVVSSHQICEDVLKVGSGERQNSVTAAIPGQTISPDTFAVRPAYLQLMSDFFPPPNILLIDQPHHQSKRKIWEEQLSCLLADTSQEIRTIANDHFSTWSHGDSIDIYDSMKDLSWKVLLSVFLQLSPTDKTYSIVGTLQETLLRGQFSLMPVSIHTPFWRSARSKGIEARQKLQALLKDHIASQDSGCPLLGHAKLDEDEISANALMFTSSIAVKAMASLLTASMLNLFLLPCEPSLAARVRTEDPRNRDVLLNSVLLETERLSPPIVGVMRRVQQDVVLVSPEGQPPTLIPAGWDIWLYFVSAARDATAYELADKFLPERFISQAETKPGYAFGSGSKSCLGENIVREIVHSVASAVLDVNVDLKGSVTAEGVRGWLGWKTGVSVEAFAGDLKQLPCQRPKEAIHLCVYRG</sequence>
<dbReference type="OrthoDB" id="1470350at2759"/>
<keyword evidence="6 7" id="KW-0503">Monooxygenase</keyword>
<evidence type="ECO:0000256" key="7">
    <source>
        <dbReference type="RuleBase" id="RU000461"/>
    </source>
</evidence>
<keyword evidence="3 7" id="KW-0479">Metal-binding</keyword>
<evidence type="ECO:0000313" key="8">
    <source>
        <dbReference type="EMBL" id="KAG9239921.1"/>
    </source>
</evidence>
<dbReference type="InterPro" id="IPR017972">
    <property type="entry name" value="Cyt_P450_CS"/>
</dbReference>
<evidence type="ECO:0000313" key="9">
    <source>
        <dbReference type="Proteomes" id="UP000887226"/>
    </source>
</evidence>
<dbReference type="AlphaFoldDB" id="A0A9P7YUI3"/>
<reference evidence="8" key="1">
    <citation type="journal article" date="2021" name="IMA Fungus">
        <title>Genomic characterization of three marine fungi, including Emericellopsis atlantica sp. nov. with signatures of a generalist lifestyle and marine biomass degradation.</title>
        <authorList>
            <person name="Hagestad O.C."/>
            <person name="Hou L."/>
            <person name="Andersen J.H."/>
            <person name="Hansen E.H."/>
            <person name="Altermark B."/>
            <person name="Li C."/>
            <person name="Kuhnert E."/>
            <person name="Cox R.J."/>
            <person name="Crous P.W."/>
            <person name="Spatafora J.W."/>
            <person name="Lail K."/>
            <person name="Amirebrahimi M."/>
            <person name="Lipzen A."/>
            <person name="Pangilinan J."/>
            <person name="Andreopoulos W."/>
            <person name="Hayes R.D."/>
            <person name="Ng V."/>
            <person name="Grigoriev I.V."/>
            <person name="Jackson S.A."/>
            <person name="Sutton T.D.S."/>
            <person name="Dobson A.D.W."/>
            <person name="Rama T."/>
        </authorList>
    </citation>
    <scope>NUCLEOTIDE SEQUENCE</scope>
    <source>
        <strain evidence="8">TRa3180A</strain>
    </source>
</reference>
<keyword evidence="9" id="KW-1185">Reference proteome</keyword>
<dbReference type="PANTHER" id="PTHR24286">
    <property type="entry name" value="CYTOCHROME P450 26"/>
    <property type="match status" value="1"/>
</dbReference>
<dbReference type="PROSITE" id="PS00086">
    <property type="entry name" value="CYTOCHROME_P450"/>
    <property type="match status" value="1"/>
</dbReference>
<name>A0A9P7YUI3_9HELO</name>
<organism evidence="8 9">
    <name type="scientific">Calycina marina</name>
    <dbReference type="NCBI Taxonomy" id="1763456"/>
    <lineage>
        <taxon>Eukaryota</taxon>
        <taxon>Fungi</taxon>
        <taxon>Dikarya</taxon>
        <taxon>Ascomycota</taxon>
        <taxon>Pezizomycotina</taxon>
        <taxon>Leotiomycetes</taxon>
        <taxon>Helotiales</taxon>
        <taxon>Pezizellaceae</taxon>
        <taxon>Calycina</taxon>
    </lineage>
</organism>
<comment type="caution">
    <text evidence="8">The sequence shown here is derived from an EMBL/GenBank/DDBJ whole genome shotgun (WGS) entry which is preliminary data.</text>
</comment>
<keyword evidence="4 7" id="KW-0560">Oxidoreductase</keyword>
<dbReference type="GO" id="GO:0004497">
    <property type="term" value="F:monooxygenase activity"/>
    <property type="evidence" value="ECO:0007669"/>
    <property type="project" value="UniProtKB-KW"/>
</dbReference>
<keyword evidence="2 7" id="KW-0349">Heme</keyword>
<evidence type="ECO:0000256" key="4">
    <source>
        <dbReference type="ARBA" id="ARBA00023002"/>
    </source>
</evidence>
<proteinExistence type="inferred from homology"/>
<comment type="similarity">
    <text evidence="1 7">Belongs to the cytochrome P450 family.</text>
</comment>
<evidence type="ECO:0000256" key="5">
    <source>
        <dbReference type="ARBA" id="ARBA00023004"/>
    </source>
</evidence>
<evidence type="ECO:0000256" key="3">
    <source>
        <dbReference type="ARBA" id="ARBA00022723"/>
    </source>
</evidence>
<dbReference type="PANTHER" id="PTHR24286:SF384">
    <property type="entry name" value="P450, PUTATIVE (EUROFUNG)-RELATED"/>
    <property type="match status" value="1"/>
</dbReference>
<dbReference type="GO" id="GO:0016705">
    <property type="term" value="F:oxidoreductase activity, acting on paired donors, with incorporation or reduction of molecular oxygen"/>
    <property type="evidence" value="ECO:0007669"/>
    <property type="project" value="InterPro"/>
</dbReference>
<dbReference type="GO" id="GO:0016125">
    <property type="term" value="P:sterol metabolic process"/>
    <property type="evidence" value="ECO:0007669"/>
    <property type="project" value="TreeGrafter"/>
</dbReference>
<dbReference type="Proteomes" id="UP000887226">
    <property type="component" value="Unassembled WGS sequence"/>
</dbReference>
<dbReference type="Pfam" id="PF00067">
    <property type="entry name" value="p450"/>
    <property type="match status" value="1"/>
</dbReference>
<dbReference type="InterPro" id="IPR036396">
    <property type="entry name" value="Cyt_P450_sf"/>
</dbReference>
<dbReference type="SUPFAM" id="SSF48264">
    <property type="entry name" value="Cytochrome P450"/>
    <property type="match status" value="1"/>
</dbReference>
<dbReference type="GO" id="GO:0005506">
    <property type="term" value="F:iron ion binding"/>
    <property type="evidence" value="ECO:0007669"/>
    <property type="project" value="InterPro"/>
</dbReference>
<gene>
    <name evidence="8" type="ORF">BJ878DRAFT_450424</name>
</gene>
<evidence type="ECO:0000256" key="6">
    <source>
        <dbReference type="ARBA" id="ARBA00023033"/>
    </source>
</evidence>
<dbReference type="CDD" id="cd00302">
    <property type="entry name" value="cytochrome_P450"/>
    <property type="match status" value="1"/>
</dbReference>
<accession>A0A9P7YUI3</accession>
<dbReference type="EMBL" id="MU254718">
    <property type="protein sequence ID" value="KAG9239921.1"/>
    <property type="molecule type" value="Genomic_DNA"/>
</dbReference>
<dbReference type="InterPro" id="IPR001128">
    <property type="entry name" value="Cyt_P450"/>
</dbReference>